<dbReference type="PROSITE" id="PS50835">
    <property type="entry name" value="IG_LIKE"/>
    <property type="match status" value="1"/>
</dbReference>
<dbReference type="Gene3D" id="2.60.40.10">
    <property type="entry name" value="Immunoglobulins"/>
    <property type="match status" value="2"/>
</dbReference>
<reference evidence="2 3" key="1">
    <citation type="journal article" date="2018" name="Sci. Rep.">
        <title>Comparative analysis of the Pocillopora damicornis genome highlights role of immune system in coral evolution.</title>
        <authorList>
            <person name="Cunning R."/>
            <person name="Bay R.A."/>
            <person name="Gillette P."/>
            <person name="Baker A.C."/>
            <person name="Traylor-Knowles N."/>
        </authorList>
    </citation>
    <scope>NUCLEOTIDE SEQUENCE [LARGE SCALE GENOMIC DNA]</scope>
    <source>
        <strain evidence="2">RSMAS</strain>
        <tissue evidence="2">Whole animal</tissue>
    </source>
</reference>
<dbReference type="SUPFAM" id="SSF48726">
    <property type="entry name" value="Immunoglobulin"/>
    <property type="match status" value="2"/>
</dbReference>
<organism evidence="2 3">
    <name type="scientific">Pocillopora damicornis</name>
    <name type="common">Cauliflower coral</name>
    <name type="synonym">Millepora damicornis</name>
    <dbReference type="NCBI Taxonomy" id="46731"/>
    <lineage>
        <taxon>Eukaryota</taxon>
        <taxon>Metazoa</taxon>
        <taxon>Cnidaria</taxon>
        <taxon>Anthozoa</taxon>
        <taxon>Hexacorallia</taxon>
        <taxon>Scleractinia</taxon>
        <taxon>Astrocoeniina</taxon>
        <taxon>Pocilloporidae</taxon>
        <taxon>Pocillopora</taxon>
    </lineage>
</organism>
<name>A0A3M6UCX5_POCDA</name>
<evidence type="ECO:0000313" key="2">
    <source>
        <dbReference type="EMBL" id="RMX51501.1"/>
    </source>
</evidence>
<gene>
    <name evidence="2" type="ORF">pdam_00014830</name>
</gene>
<protein>
    <recommendedName>
        <fullName evidence="1">Ig-like domain-containing protein</fullName>
    </recommendedName>
</protein>
<keyword evidence="3" id="KW-1185">Reference proteome</keyword>
<dbReference type="InterPro" id="IPR003599">
    <property type="entry name" value="Ig_sub"/>
</dbReference>
<dbReference type="EMBL" id="RCHS01001764">
    <property type="protein sequence ID" value="RMX51501.1"/>
    <property type="molecule type" value="Genomic_DNA"/>
</dbReference>
<evidence type="ECO:0000259" key="1">
    <source>
        <dbReference type="PROSITE" id="PS50835"/>
    </source>
</evidence>
<dbReference type="SMART" id="SM00409">
    <property type="entry name" value="IG"/>
    <property type="match status" value="2"/>
</dbReference>
<feature type="domain" description="Ig-like" evidence="1">
    <location>
        <begin position="126"/>
        <end position="202"/>
    </location>
</feature>
<sequence length="208" mass="23288">DCLTWTKYPDPVTRVWNGSTVALKWDYSLTTEEQNAAKIAFIRIWERGNESHRESVASKNFITGQSVAYVEDFAPHITISRSEEATLVINEVAKEDEGVYKFTVRFLTLGDRRISRNFSLEVRVQPTLQCPKTIRVTQGEQAIIPCIVTGDPKPNITWTKESQSGNVISKNSTLVIVNARISDGGTYHVIANNGRSTSVLVELDILCK</sequence>
<dbReference type="InterPro" id="IPR036179">
    <property type="entry name" value="Ig-like_dom_sf"/>
</dbReference>
<comment type="caution">
    <text evidence="2">The sequence shown here is derived from an EMBL/GenBank/DDBJ whole genome shotgun (WGS) entry which is preliminary data.</text>
</comment>
<dbReference type="Pfam" id="PF13927">
    <property type="entry name" value="Ig_3"/>
    <property type="match status" value="1"/>
</dbReference>
<dbReference type="InterPro" id="IPR013783">
    <property type="entry name" value="Ig-like_fold"/>
</dbReference>
<dbReference type="InterPro" id="IPR007110">
    <property type="entry name" value="Ig-like_dom"/>
</dbReference>
<evidence type="ECO:0000313" key="3">
    <source>
        <dbReference type="Proteomes" id="UP000275408"/>
    </source>
</evidence>
<dbReference type="Proteomes" id="UP000275408">
    <property type="component" value="Unassembled WGS sequence"/>
</dbReference>
<dbReference type="PANTHER" id="PTHR45889">
    <property type="entry name" value="IG-LIKE DOMAIN-CONTAINING PROTEIN"/>
    <property type="match status" value="1"/>
</dbReference>
<dbReference type="SMART" id="SM00408">
    <property type="entry name" value="IGc2"/>
    <property type="match status" value="1"/>
</dbReference>
<dbReference type="OrthoDB" id="504170at2759"/>
<dbReference type="InterPro" id="IPR003598">
    <property type="entry name" value="Ig_sub2"/>
</dbReference>
<dbReference type="PANTHER" id="PTHR45889:SF8">
    <property type="entry name" value="IG-LIKE DOMAIN-CONTAINING PROTEIN"/>
    <property type="match status" value="1"/>
</dbReference>
<dbReference type="AlphaFoldDB" id="A0A3M6UCX5"/>
<proteinExistence type="predicted"/>
<accession>A0A3M6UCX5</accession>
<feature type="non-terminal residue" evidence="2">
    <location>
        <position position="1"/>
    </location>
</feature>